<dbReference type="RefSeq" id="WP_077838224.1">
    <property type="nucleotide sequence ID" value="NZ_JABTAE010000001.1"/>
</dbReference>
<evidence type="ECO:0000313" key="1">
    <source>
        <dbReference type="EMBL" id="OOM62775.1"/>
    </source>
</evidence>
<dbReference type="AlphaFoldDB" id="A0A1S8SC57"/>
<proteinExistence type="predicted"/>
<evidence type="ECO:0000313" key="2">
    <source>
        <dbReference type="Proteomes" id="UP000190973"/>
    </source>
</evidence>
<dbReference type="Proteomes" id="UP000190973">
    <property type="component" value="Unassembled WGS sequence"/>
</dbReference>
<evidence type="ECO:0008006" key="3">
    <source>
        <dbReference type="Google" id="ProtNLM"/>
    </source>
</evidence>
<accession>A0A1S8SC57</accession>
<comment type="caution">
    <text evidence="1">The sequence shown here is derived from an EMBL/GenBank/DDBJ whole genome shotgun (WGS) entry which is preliminary data.</text>
</comment>
<sequence>MPIQTKQIEITNVENQSQAEISDNNIVESSFQNSIQISKTGPAYSRVGDIVTYTYVITNTSPLSSPNLVLKGIVDIINNVVTDLTKEAINAGALILPSGASVTFQSSHLVVESGPNPLVSTVVAVYNPVGYSNEISAYDVNIVTIVNPNFTVVKRCETGKIVAGGTATFRINITNQGNAPLNVAALDQGMVYTSSGLAPGATFTFTVQMPIPVEQYESGVTNYVFVVAALPEMYGINDLYFGVASATCSILNLGRTRAFWISNEGHAILDTNGDGRIDNPVTIGSGIRKIIVNRIILSDTILLGNYCTHVLDSSCENNLGNNLPAKTLGRLMAQTLALTYNIKFIPFYSGQLVSAIGCSDLLLQAGLPINSTVNDVLALANILIGDTGACGSATQGRVNSIINLISCLNGERF</sequence>
<dbReference type="EMBL" id="LZZI01000019">
    <property type="protein sequence ID" value="OOM62775.1"/>
    <property type="molecule type" value="Genomic_DNA"/>
</dbReference>
<protein>
    <recommendedName>
        <fullName evidence="3">DUF11 domain-containing protein</fullName>
    </recommendedName>
</protein>
<organism evidence="1 2">
    <name type="scientific">Clostridium beijerinckii</name>
    <name type="common">Clostridium MP</name>
    <dbReference type="NCBI Taxonomy" id="1520"/>
    <lineage>
        <taxon>Bacteria</taxon>
        <taxon>Bacillati</taxon>
        <taxon>Bacillota</taxon>
        <taxon>Clostridia</taxon>
        <taxon>Eubacteriales</taxon>
        <taxon>Clostridiaceae</taxon>
        <taxon>Clostridium</taxon>
    </lineage>
</organism>
<name>A0A1S8SC57_CLOBE</name>
<reference evidence="1 2" key="1">
    <citation type="submission" date="2016-05" db="EMBL/GenBank/DDBJ databases">
        <title>Microbial solvent formation.</title>
        <authorList>
            <person name="Poehlein A."/>
            <person name="Montoya Solano J.D."/>
            <person name="Flitsch S."/>
            <person name="Krabben P."/>
            <person name="Duerre P."/>
            <person name="Daniel R."/>
        </authorList>
    </citation>
    <scope>NUCLEOTIDE SEQUENCE [LARGE SCALE GENOMIC DNA]</scope>
    <source>
        <strain evidence="1 2">DSM 53</strain>
    </source>
</reference>
<gene>
    <name evidence="1" type="ORF">CLBCK_15440</name>
</gene>